<keyword evidence="3" id="KW-1185">Reference proteome</keyword>
<organism evidence="2 3">
    <name type="scientific">Tanacetum coccineum</name>
    <dbReference type="NCBI Taxonomy" id="301880"/>
    <lineage>
        <taxon>Eukaryota</taxon>
        <taxon>Viridiplantae</taxon>
        <taxon>Streptophyta</taxon>
        <taxon>Embryophyta</taxon>
        <taxon>Tracheophyta</taxon>
        <taxon>Spermatophyta</taxon>
        <taxon>Magnoliopsida</taxon>
        <taxon>eudicotyledons</taxon>
        <taxon>Gunneridae</taxon>
        <taxon>Pentapetalae</taxon>
        <taxon>asterids</taxon>
        <taxon>campanulids</taxon>
        <taxon>Asterales</taxon>
        <taxon>Asteraceae</taxon>
        <taxon>Asteroideae</taxon>
        <taxon>Anthemideae</taxon>
        <taxon>Anthemidinae</taxon>
        <taxon>Tanacetum</taxon>
    </lineage>
</organism>
<evidence type="ECO:0000313" key="2">
    <source>
        <dbReference type="EMBL" id="GJT35516.1"/>
    </source>
</evidence>
<name>A0ABQ5D899_9ASTR</name>
<evidence type="ECO:0000313" key="3">
    <source>
        <dbReference type="Proteomes" id="UP001151760"/>
    </source>
</evidence>
<accession>A0ABQ5D899</accession>
<dbReference type="EMBL" id="BQNB010015057">
    <property type="protein sequence ID" value="GJT35516.1"/>
    <property type="molecule type" value="Genomic_DNA"/>
</dbReference>
<proteinExistence type="predicted"/>
<protein>
    <recommendedName>
        <fullName evidence="4">Reverse transcriptase domain-containing protein</fullName>
    </recommendedName>
</protein>
<evidence type="ECO:0008006" key="4">
    <source>
        <dbReference type="Google" id="ProtNLM"/>
    </source>
</evidence>
<feature type="coiled-coil region" evidence="1">
    <location>
        <begin position="70"/>
        <end position="97"/>
    </location>
</feature>
<gene>
    <name evidence="2" type="ORF">Tco_0925935</name>
</gene>
<dbReference type="Proteomes" id="UP001151760">
    <property type="component" value="Unassembled WGS sequence"/>
</dbReference>
<reference evidence="2" key="1">
    <citation type="journal article" date="2022" name="Int. J. Mol. Sci.">
        <title>Draft Genome of Tanacetum Coccineum: Genomic Comparison of Closely Related Tanacetum-Family Plants.</title>
        <authorList>
            <person name="Yamashiro T."/>
            <person name="Shiraishi A."/>
            <person name="Nakayama K."/>
            <person name="Satake H."/>
        </authorList>
    </citation>
    <scope>NUCLEOTIDE SEQUENCE</scope>
</reference>
<keyword evidence="1" id="KW-0175">Coiled coil</keyword>
<sequence length="278" mass="31953">MTTKHELETLRTRLVSSEREVGALEAGAKAAEQRDEISRDSLGIARDRFSVLQFRVEAAEHRISELLDSRDFDRLEMAELRNRAQEAKARLLSIERHLGLHYCSHISACRDLILYVVLIARRDYILDEISSQRVAAAMTDHEANRVNGNGSQNETSRGTGGIVHTTRGCTYKEFLDCQPRHFKGTEGVVGLARWFEKMESVFHTSNCATNCQVKHATCILLDIALTWWNSHMKTVVIDAAYEMYWKELMTMMTEVYCPRNEIQKMESENLFIFRRCSV</sequence>
<comment type="caution">
    <text evidence="2">The sequence shown here is derived from an EMBL/GenBank/DDBJ whole genome shotgun (WGS) entry which is preliminary data.</text>
</comment>
<reference evidence="2" key="2">
    <citation type="submission" date="2022-01" db="EMBL/GenBank/DDBJ databases">
        <authorList>
            <person name="Yamashiro T."/>
            <person name="Shiraishi A."/>
            <person name="Satake H."/>
            <person name="Nakayama K."/>
        </authorList>
    </citation>
    <scope>NUCLEOTIDE SEQUENCE</scope>
</reference>
<evidence type="ECO:0000256" key="1">
    <source>
        <dbReference type="SAM" id="Coils"/>
    </source>
</evidence>